<name>A0ABD2M7J1_9BILA</name>
<organism evidence="1 2">
    <name type="scientific">Heterodera trifolii</name>
    <dbReference type="NCBI Taxonomy" id="157864"/>
    <lineage>
        <taxon>Eukaryota</taxon>
        <taxon>Metazoa</taxon>
        <taxon>Ecdysozoa</taxon>
        <taxon>Nematoda</taxon>
        <taxon>Chromadorea</taxon>
        <taxon>Rhabditida</taxon>
        <taxon>Tylenchina</taxon>
        <taxon>Tylenchomorpha</taxon>
        <taxon>Tylenchoidea</taxon>
        <taxon>Heteroderidae</taxon>
        <taxon>Heteroderinae</taxon>
        <taxon>Heterodera</taxon>
    </lineage>
</organism>
<keyword evidence="2" id="KW-1185">Reference proteome</keyword>
<reference evidence="1 2" key="1">
    <citation type="submission" date="2024-10" db="EMBL/GenBank/DDBJ databases">
        <authorList>
            <person name="Kim D."/>
        </authorList>
    </citation>
    <scope>NUCLEOTIDE SEQUENCE [LARGE SCALE GENOMIC DNA]</scope>
    <source>
        <strain evidence="1">BH-2024</strain>
    </source>
</reference>
<accession>A0ABD2M7J1</accession>
<evidence type="ECO:0000313" key="2">
    <source>
        <dbReference type="Proteomes" id="UP001620626"/>
    </source>
</evidence>
<dbReference type="InterPro" id="IPR002514">
    <property type="entry name" value="Transposase_8"/>
</dbReference>
<evidence type="ECO:0000313" key="1">
    <source>
        <dbReference type="EMBL" id="KAL3123503.1"/>
    </source>
</evidence>
<sequence length="316" mass="37374">MEICEERQNDQPKIDQKFTETICETPFSAVDEGTEAVQTVENADHQITKQTRKKQHIRNRKEKEEIVNKFRQMKREFAAAKDKRPYEEINREITEELGVSIRTISLWQRELGVEAIVREYSNYKKIEMIKRYDQMKALNTQLRSDEICKRLKISKTSLFEWKKQLADGQMKKTKTLDEKRKVEIVQKYEQIKNENGKMKDSEIAKKLKICPGKLLELRKKLQPNYKKARAFSMEEKQKFIHQFDKIIGKKEQQSVVRKDKLEIAERVGINLRTIDKWKSEMGLKILMGLICVIICQQIKRHGNGTNVQGNEVEKEK</sequence>
<dbReference type="AlphaFoldDB" id="A0ABD2M7J1"/>
<gene>
    <name evidence="1" type="ORF">niasHT_006582</name>
</gene>
<dbReference type="Pfam" id="PF01527">
    <property type="entry name" value="HTH_Tnp_1"/>
    <property type="match status" value="1"/>
</dbReference>
<proteinExistence type="predicted"/>
<protein>
    <recommendedName>
        <fullName evidence="3">Transposase</fullName>
    </recommendedName>
</protein>
<comment type="caution">
    <text evidence="1">The sequence shown here is derived from an EMBL/GenBank/DDBJ whole genome shotgun (WGS) entry which is preliminary data.</text>
</comment>
<dbReference type="Proteomes" id="UP001620626">
    <property type="component" value="Unassembled WGS sequence"/>
</dbReference>
<dbReference type="EMBL" id="JBICBT010000099">
    <property type="protein sequence ID" value="KAL3123503.1"/>
    <property type="molecule type" value="Genomic_DNA"/>
</dbReference>
<evidence type="ECO:0008006" key="3">
    <source>
        <dbReference type="Google" id="ProtNLM"/>
    </source>
</evidence>